<dbReference type="AlphaFoldDB" id="A0A1V9Y5X1"/>
<protein>
    <submittedName>
        <fullName evidence="2">Uncharacterized protein</fullName>
    </submittedName>
</protein>
<sequence length="267" mass="29555">MYALCPCGPREITQFNNDITKFTSTGVSLWGGETIRNYVPPVVYGVALMRRLCQCSLRFPTPTLYQYKRCGCHRKWRNKLFPNLSTCLQRRAQLMASAVQPEDGIIAFAHELAGNVFFELIAVVTKQPIGKSIAIEELCLVGDDTVAHGLTDLYADIKCFGLDSCTSNIQLTYLSADGTMHYLTVNNIASPLAILACLIGGRHSKTDYPSYLFDMLAAGTQASNVMTKANGSEAIILNFIALMSLTGYGYFFIRISLNLYQTAQWVL</sequence>
<proteinExistence type="predicted"/>
<name>A0A1V9Y5X1_9STRA</name>
<accession>A0A1V9Y5X1</accession>
<dbReference type="Proteomes" id="UP000243217">
    <property type="component" value="Unassembled WGS sequence"/>
</dbReference>
<organism evidence="2 3">
    <name type="scientific">Thraustotheca clavata</name>
    <dbReference type="NCBI Taxonomy" id="74557"/>
    <lineage>
        <taxon>Eukaryota</taxon>
        <taxon>Sar</taxon>
        <taxon>Stramenopiles</taxon>
        <taxon>Oomycota</taxon>
        <taxon>Saprolegniomycetes</taxon>
        <taxon>Saprolegniales</taxon>
        <taxon>Achlyaceae</taxon>
        <taxon>Thraustotheca</taxon>
    </lineage>
</organism>
<evidence type="ECO:0000256" key="1">
    <source>
        <dbReference type="SAM" id="Phobius"/>
    </source>
</evidence>
<keyword evidence="1" id="KW-0472">Membrane</keyword>
<evidence type="ECO:0000313" key="3">
    <source>
        <dbReference type="Proteomes" id="UP000243217"/>
    </source>
</evidence>
<dbReference type="EMBL" id="JNBS01005078">
    <property type="protein sequence ID" value="OQR81068.1"/>
    <property type="molecule type" value="Genomic_DNA"/>
</dbReference>
<comment type="caution">
    <text evidence="2">The sequence shown here is derived from an EMBL/GenBank/DDBJ whole genome shotgun (WGS) entry which is preliminary data.</text>
</comment>
<keyword evidence="1" id="KW-0812">Transmembrane</keyword>
<gene>
    <name evidence="2" type="ORF">THRCLA_11886</name>
</gene>
<dbReference type="STRING" id="74557.A0A1V9Y5X1"/>
<evidence type="ECO:0000313" key="2">
    <source>
        <dbReference type="EMBL" id="OQR81068.1"/>
    </source>
</evidence>
<reference evidence="2 3" key="1">
    <citation type="journal article" date="2014" name="Genome Biol. Evol.">
        <title>The secreted proteins of Achlya hypogyna and Thraustotheca clavata identify the ancestral oomycete secretome and reveal gene acquisitions by horizontal gene transfer.</title>
        <authorList>
            <person name="Misner I."/>
            <person name="Blouin N."/>
            <person name="Leonard G."/>
            <person name="Richards T.A."/>
            <person name="Lane C.E."/>
        </authorList>
    </citation>
    <scope>NUCLEOTIDE SEQUENCE [LARGE SCALE GENOMIC DNA]</scope>
    <source>
        <strain evidence="2 3">ATCC 34112</strain>
    </source>
</reference>
<keyword evidence="3" id="KW-1185">Reference proteome</keyword>
<keyword evidence="1" id="KW-1133">Transmembrane helix</keyword>
<feature type="transmembrane region" description="Helical" evidence="1">
    <location>
        <begin position="234"/>
        <end position="253"/>
    </location>
</feature>